<dbReference type="GO" id="GO:0009252">
    <property type="term" value="P:peptidoglycan biosynthetic process"/>
    <property type="evidence" value="ECO:0007669"/>
    <property type="project" value="InterPro"/>
</dbReference>
<dbReference type="KEGG" id="aram:KAR29_13870"/>
<organism evidence="12 13">
    <name type="scientific">Aminithiophilus ramosus</name>
    <dbReference type="NCBI Taxonomy" id="3029084"/>
    <lineage>
        <taxon>Bacteria</taxon>
        <taxon>Thermotogati</taxon>
        <taxon>Synergistota</taxon>
        <taxon>Synergistia</taxon>
        <taxon>Synergistales</taxon>
        <taxon>Aminithiophilaceae</taxon>
        <taxon>Aminithiophilus</taxon>
    </lineage>
</organism>
<feature type="domain" description="Glycosyl transferase family 51" evidence="10">
    <location>
        <begin position="60"/>
        <end position="220"/>
    </location>
</feature>
<keyword evidence="2" id="KW-0645">Protease</keyword>
<dbReference type="InterPro" id="IPR036950">
    <property type="entry name" value="PBP_transglycosylase"/>
</dbReference>
<evidence type="ECO:0000256" key="6">
    <source>
        <dbReference type="ARBA" id="ARBA00023268"/>
    </source>
</evidence>
<evidence type="ECO:0000259" key="11">
    <source>
        <dbReference type="Pfam" id="PF06832"/>
    </source>
</evidence>
<dbReference type="GO" id="GO:0008658">
    <property type="term" value="F:penicillin binding"/>
    <property type="evidence" value="ECO:0007669"/>
    <property type="project" value="InterPro"/>
</dbReference>
<keyword evidence="5" id="KW-0378">Hydrolase</keyword>
<dbReference type="NCBIfam" id="TIGR02073">
    <property type="entry name" value="PBP_1c"/>
    <property type="match status" value="1"/>
</dbReference>
<evidence type="ECO:0000256" key="5">
    <source>
        <dbReference type="ARBA" id="ARBA00022801"/>
    </source>
</evidence>
<dbReference type="Pfam" id="PF06832">
    <property type="entry name" value="BiPBP_C"/>
    <property type="match status" value="1"/>
</dbReference>
<dbReference type="Proteomes" id="UP000671879">
    <property type="component" value="Chromosome"/>
</dbReference>
<dbReference type="EC" id="2.4.99.28" evidence="7"/>
<dbReference type="Gene3D" id="1.10.3810.10">
    <property type="entry name" value="Biosynthetic peptidoglycan transglycosylase-like"/>
    <property type="match status" value="1"/>
</dbReference>
<dbReference type="RefSeq" id="WP_274373593.1">
    <property type="nucleotide sequence ID" value="NZ_CP072943.1"/>
</dbReference>
<dbReference type="InterPro" id="IPR012338">
    <property type="entry name" value="Beta-lactam/transpept-like"/>
</dbReference>
<comment type="catalytic activity">
    <reaction evidence="8">
        <text>[GlcNAc-(1-&gt;4)-Mur2Ac(oyl-L-Ala-gamma-D-Glu-L-Lys-D-Ala-D-Ala)](n)-di-trans,octa-cis-undecaprenyl diphosphate + beta-D-GlcNAc-(1-&gt;4)-Mur2Ac(oyl-L-Ala-gamma-D-Glu-L-Lys-D-Ala-D-Ala)-di-trans,octa-cis-undecaprenyl diphosphate = [GlcNAc-(1-&gt;4)-Mur2Ac(oyl-L-Ala-gamma-D-Glu-L-Lys-D-Ala-D-Ala)](n+1)-di-trans,octa-cis-undecaprenyl diphosphate + di-trans,octa-cis-undecaprenyl diphosphate + H(+)</text>
        <dbReference type="Rhea" id="RHEA:23708"/>
        <dbReference type="Rhea" id="RHEA-COMP:9602"/>
        <dbReference type="Rhea" id="RHEA-COMP:9603"/>
        <dbReference type="ChEBI" id="CHEBI:15378"/>
        <dbReference type="ChEBI" id="CHEBI:58405"/>
        <dbReference type="ChEBI" id="CHEBI:60033"/>
        <dbReference type="ChEBI" id="CHEBI:78435"/>
        <dbReference type="EC" id="2.4.99.28"/>
    </reaction>
</comment>
<dbReference type="PANTHER" id="PTHR32282">
    <property type="entry name" value="BINDING PROTEIN TRANSPEPTIDASE, PUTATIVE-RELATED"/>
    <property type="match status" value="1"/>
</dbReference>
<gene>
    <name evidence="12" type="primary">pbpC</name>
    <name evidence="12" type="ORF">KAR29_13870</name>
</gene>
<keyword evidence="4" id="KW-0808">Transferase</keyword>
<reference evidence="13" key="1">
    <citation type="submission" date="2021-04" db="EMBL/GenBank/DDBJ databases">
        <title>A novel Synergistetes isolate from a pyrite-forming mixed culture.</title>
        <authorList>
            <person name="Bunk B."/>
            <person name="Sproer C."/>
            <person name="Spring S."/>
            <person name="Pester M."/>
        </authorList>
    </citation>
    <scope>NUCLEOTIDE SEQUENCE [LARGE SCALE GENOMIC DNA]</scope>
    <source>
        <strain evidence="13">J.5.4.2-T.3.5.2</strain>
    </source>
</reference>
<dbReference type="InterPro" id="IPR023346">
    <property type="entry name" value="Lysozyme-like_dom_sf"/>
</dbReference>
<sequence length="719" mass="77094">MARGPGAILLGALLAALLWQTPSLLPVEEAPPLEASPTVTDREGRLLWAGLTENEEVCLPLPLEEMGRWLPLVVVEVEDRRFFGHGGVDGIGLIRAVAQNLRQGRIVSGGSTLTSQLVRLLHPRPRTLGAKAVEFLQALALERRLPKEAILEAYLNRAPFGGNLKGAAAGALAWWNKRPRDLSLAEAATLTALLKGPTRYRPDLYPERLRARRDLILAELARRGRVTESEARLAMAEAIPRAMTLPREEFLFASQVLSRGGGRSTLDASLQRLVLDSLAAGLRPLPQEVTAAAVVVDNRDGSVRAYVGNGRFGSSLPWGWVDCASAPRSPGSALKPFLYAMALDEGLLSPSSLMADTPLALSGRAPRNFDLRYRGPVSMADALADSLNVPAVRALRALGVERFLHRLRGLGFSRLTGDGARYGDSLVLGGCEVTPLEMARAYRTLASGRDGPLRFVEGEGLREASSPFSEGSAFLVGQILGDGRRLSPAQRSLLRGRAEMALKTGTSYGLRDAWAVAWNEAWTVVVWMGDPLGTSHAELIGLAAAVPPAVEIMAVLGGSLPERPASVGRRAVCSLSGLPPTSACPHLVEAWYLPGLSPSGPCSLHRWQGGQGVTLWPHELAPPGERPLKEALFRIASPLEGATYLLPPWGDPPRVPLACEGARGRVGWFVDGLHLGEARPGQTLFWTLSAGRHRVGAVDEAGRFHSVHVEVTPWGAGQP</sequence>
<evidence type="ECO:0000256" key="3">
    <source>
        <dbReference type="ARBA" id="ARBA00022676"/>
    </source>
</evidence>
<dbReference type="GO" id="GO:0004180">
    <property type="term" value="F:carboxypeptidase activity"/>
    <property type="evidence" value="ECO:0007669"/>
    <property type="project" value="UniProtKB-KW"/>
</dbReference>
<feature type="domain" description="Penicillin-binding C-terminal" evidence="11">
    <location>
        <begin position="627"/>
        <end position="708"/>
    </location>
</feature>
<dbReference type="InterPro" id="IPR050396">
    <property type="entry name" value="Glycosyltr_51/Transpeptidase"/>
</dbReference>
<evidence type="ECO:0000259" key="10">
    <source>
        <dbReference type="Pfam" id="PF00912"/>
    </source>
</evidence>
<dbReference type="SUPFAM" id="SSF56601">
    <property type="entry name" value="beta-lactamase/transpeptidase-like"/>
    <property type="match status" value="1"/>
</dbReference>
<dbReference type="GO" id="GO:0008955">
    <property type="term" value="F:peptidoglycan glycosyltransferase activity"/>
    <property type="evidence" value="ECO:0007669"/>
    <property type="project" value="UniProtKB-EC"/>
</dbReference>
<keyword evidence="1" id="KW-0121">Carboxypeptidase</keyword>
<dbReference type="AlphaFoldDB" id="A0A9Q7EVC0"/>
<keyword evidence="3" id="KW-0328">Glycosyltransferase</keyword>
<keyword evidence="6" id="KW-0511">Multifunctional enzyme</keyword>
<proteinExistence type="predicted"/>
<evidence type="ECO:0000259" key="9">
    <source>
        <dbReference type="Pfam" id="PF00905"/>
    </source>
</evidence>
<evidence type="ECO:0000256" key="8">
    <source>
        <dbReference type="ARBA" id="ARBA00049902"/>
    </source>
</evidence>
<evidence type="ECO:0000256" key="7">
    <source>
        <dbReference type="ARBA" id="ARBA00044770"/>
    </source>
</evidence>
<dbReference type="PANTHER" id="PTHR32282:SF15">
    <property type="entry name" value="PENICILLIN-BINDING PROTEIN 1C"/>
    <property type="match status" value="1"/>
</dbReference>
<dbReference type="Pfam" id="PF00912">
    <property type="entry name" value="Transgly"/>
    <property type="match status" value="1"/>
</dbReference>
<evidence type="ECO:0000256" key="1">
    <source>
        <dbReference type="ARBA" id="ARBA00022645"/>
    </source>
</evidence>
<evidence type="ECO:0000256" key="4">
    <source>
        <dbReference type="ARBA" id="ARBA00022679"/>
    </source>
</evidence>
<dbReference type="InterPro" id="IPR001264">
    <property type="entry name" value="Glyco_trans_51"/>
</dbReference>
<name>A0A9Q7EVC0_9BACT</name>
<dbReference type="SUPFAM" id="SSF53955">
    <property type="entry name" value="Lysozyme-like"/>
    <property type="match status" value="1"/>
</dbReference>
<feature type="domain" description="Penicillin-binding protein transpeptidase" evidence="9">
    <location>
        <begin position="292"/>
        <end position="526"/>
    </location>
</feature>
<dbReference type="Gene3D" id="3.40.710.10">
    <property type="entry name" value="DD-peptidase/beta-lactamase superfamily"/>
    <property type="match status" value="1"/>
</dbReference>
<dbReference type="InterPro" id="IPR011815">
    <property type="entry name" value="PBP_1c"/>
</dbReference>
<evidence type="ECO:0000256" key="2">
    <source>
        <dbReference type="ARBA" id="ARBA00022670"/>
    </source>
</evidence>
<dbReference type="Pfam" id="PF00905">
    <property type="entry name" value="Transpeptidase"/>
    <property type="match status" value="1"/>
</dbReference>
<dbReference type="InterPro" id="IPR001460">
    <property type="entry name" value="PCN-bd_Tpept"/>
</dbReference>
<evidence type="ECO:0000313" key="13">
    <source>
        <dbReference type="Proteomes" id="UP000671879"/>
    </source>
</evidence>
<dbReference type="InterPro" id="IPR009647">
    <property type="entry name" value="PBP_C"/>
</dbReference>
<dbReference type="GO" id="GO:0006508">
    <property type="term" value="P:proteolysis"/>
    <property type="evidence" value="ECO:0007669"/>
    <property type="project" value="UniProtKB-KW"/>
</dbReference>
<dbReference type="EMBL" id="CP072943">
    <property type="protein sequence ID" value="QTX32363.1"/>
    <property type="molecule type" value="Genomic_DNA"/>
</dbReference>
<dbReference type="GO" id="GO:0030288">
    <property type="term" value="C:outer membrane-bounded periplasmic space"/>
    <property type="evidence" value="ECO:0007669"/>
    <property type="project" value="TreeGrafter"/>
</dbReference>
<protein>
    <recommendedName>
        <fullName evidence="7">peptidoglycan glycosyltransferase</fullName>
        <ecNumber evidence="7">2.4.99.28</ecNumber>
    </recommendedName>
</protein>
<keyword evidence="13" id="KW-1185">Reference proteome</keyword>
<evidence type="ECO:0000313" key="12">
    <source>
        <dbReference type="EMBL" id="QTX32363.1"/>
    </source>
</evidence>
<accession>A0A9Q7EVC0</accession>